<feature type="active site" evidence="12">
    <location>
        <position position="283"/>
    </location>
</feature>
<dbReference type="GO" id="GO:0004190">
    <property type="term" value="F:aspartic-type endopeptidase activity"/>
    <property type="evidence" value="ECO:0007669"/>
    <property type="project" value="UniProtKB-KW"/>
</dbReference>
<reference evidence="17 18" key="1">
    <citation type="submission" date="2018-12" db="EMBL/GenBank/DDBJ databases">
        <title>Draft genome sequence of Xylaria grammica IHI A82.</title>
        <authorList>
            <person name="Buettner E."/>
            <person name="Kellner H."/>
        </authorList>
    </citation>
    <scope>NUCLEOTIDE SEQUENCE [LARGE SCALE GENOMIC DNA]</scope>
    <source>
        <strain evidence="17 18">IHI A82</strain>
    </source>
</reference>
<proteinExistence type="inferred from homology"/>
<evidence type="ECO:0000256" key="2">
    <source>
        <dbReference type="ARBA" id="ARBA00007447"/>
    </source>
</evidence>
<dbReference type="FunFam" id="2.40.70.10:FF:000011">
    <property type="entry name" value="Aspartic protease"/>
    <property type="match status" value="1"/>
</dbReference>
<evidence type="ECO:0000256" key="7">
    <source>
        <dbReference type="ARBA" id="ARBA00022801"/>
    </source>
</evidence>
<dbReference type="InterPro" id="IPR033876">
    <property type="entry name" value="SAP-like"/>
</dbReference>
<evidence type="ECO:0000259" key="16">
    <source>
        <dbReference type="PROSITE" id="PS51767"/>
    </source>
</evidence>
<feature type="domain" description="Peptidase A1" evidence="16">
    <location>
        <begin position="72"/>
        <end position="400"/>
    </location>
</feature>
<dbReference type="GO" id="GO:0006508">
    <property type="term" value="P:proteolysis"/>
    <property type="evidence" value="ECO:0007669"/>
    <property type="project" value="UniProtKB-KW"/>
</dbReference>
<dbReference type="SUPFAM" id="SSF50630">
    <property type="entry name" value="Acid proteases"/>
    <property type="match status" value="1"/>
</dbReference>
<keyword evidence="18" id="KW-1185">Reference proteome</keyword>
<feature type="disulfide bond" evidence="13">
    <location>
        <begin position="318"/>
        <end position="364"/>
    </location>
</feature>
<dbReference type="EMBL" id="RYZI01000061">
    <property type="protein sequence ID" value="RWA12061.1"/>
    <property type="molecule type" value="Genomic_DNA"/>
</dbReference>
<evidence type="ECO:0000313" key="18">
    <source>
        <dbReference type="Proteomes" id="UP000286045"/>
    </source>
</evidence>
<dbReference type="PROSITE" id="PS00141">
    <property type="entry name" value="ASP_PROTEASE"/>
    <property type="match status" value="1"/>
</dbReference>
<dbReference type="PANTHER" id="PTHR47966">
    <property type="entry name" value="BETA-SITE APP-CLEAVING ENZYME, ISOFORM A-RELATED"/>
    <property type="match status" value="1"/>
</dbReference>
<gene>
    <name evidence="17" type="ORF">EKO27_g3041</name>
</gene>
<dbReference type="GO" id="GO:0005886">
    <property type="term" value="C:plasma membrane"/>
    <property type="evidence" value="ECO:0007669"/>
    <property type="project" value="UniProtKB-SubCell"/>
</dbReference>
<dbReference type="CDD" id="cd05474">
    <property type="entry name" value="SAP_like"/>
    <property type="match status" value="1"/>
</dbReference>
<dbReference type="InterPro" id="IPR033121">
    <property type="entry name" value="PEPTIDASE_A1"/>
</dbReference>
<evidence type="ECO:0000256" key="11">
    <source>
        <dbReference type="ARBA" id="ARBA00068059"/>
    </source>
</evidence>
<comment type="subcellular location">
    <subcellularLocation>
        <location evidence="1">Cell membrane</location>
    </subcellularLocation>
</comment>
<dbReference type="STRING" id="363999.A0A439DCB7"/>
<evidence type="ECO:0000256" key="9">
    <source>
        <dbReference type="ARBA" id="ARBA00023180"/>
    </source>
</evidence>
<keyword evidence="8" id="KW-0472">Membrane</keyword>
<evidence type="ECO:0000256" key="15">
    <source>
        <dbReference type="SAM" id="SignalP"/>
    </source>
</evidence>
<evidence type="ECO:0000256" key="5">
    <source>
        <dbReference type="ARBA" id="ARBA00022729"/>
    </source>
</evidence>
<keyword evidence="3" id="KW-1003">Cell membrane</keyword>
<sequence length="481" mass="50696">MRTKEVCVLVAGLAYFPAAYARNIPANVGQSQRKVVNLSTQRKTISNPVQRDRLRRRTSTIEAALDNEETLYFVNATIGTPSQSLRLHLDTGSSDLWVNTPDSTYCAQRSDPCEFAGSYVANDSSTYEYVGDWFNISYVDGSGASGDYVSDTITIGGSTLDRLQFGIGYTSSSSQGILGIGYPSNEVQVGRAGKDAYDNLPAALVTAGQISRSAYSLWLNDLDASRGSILFGGVDAAQYSGSLHTLPIQANRGSYSEFLITLTALKLGGQTIADDQALAVLLDSGSSLTYLPDDMVEDIYEQVNAQYDSSAGAAYVACSLESNSSALEFTFSSPTISVQMKELVLDLTTASGRRPTFTNGEEACLFGIAPAGSGTNVLGDTFLRSAYVVYDIDNNQISLGQTNFNATQSNVSEIPSGTSIPGATVVSNSVEATSGVVRTDGNGNAGVGSVDSGAASMVASVSTNIFALLSAGATTYVTLYY</sequence>
<evidence type="ECO:0000256" key="4">
    <source>
        <dbReference type="ARBA" id="ARBA00022670"/>
    </source>
</evidence>
<comment type="caution">
    <text evidence="17">The sequence shown here is derived from an EMBL/GenBank/DDBJ whole genome shotgun (WGS) entry which is preliminary data.</text>
</comment>
<keyword evidence="6 14" id="KW-0064">Aspartyl protease</keyword>
<feature type="signal peptide" evidence="15">
    <location>
        <begin position="1"/>
        <end position="21"/>
    </location>
</feature>
<feature type="active site" evidence="12">
    <location>
        <position position="90"/>
    </location>
</feature>
<evidence type="ECO:0000256" key="13">
    <source>
        <dbReference type="PIRSR" id="PIRSR601461-2"/>
    </source>
</evidence>
<accession>A0A439DCB7</accession>
<evidence type="ECO:0000256" key="14">
    <source>
        <dbReference type="RuleBase" id="RU000454"/>
    </source>
</evidence>
<keyword evidence="4 14" id="KW-0645">Protease</keyword>
<dbReference type="InterPro" id="IPR001969">
    <property type="entry name" value="Aspartic_peptidase_AS"/>
</dbReference>
<dbReference type="InterPro" id="IPR001461">
    <property type="entry name" value="Aspartic_peptidase_A1"/>
</dbReference>
<dbReference type="FunFam" id="2.40.70.10:FF:000068">
    <property type="entry name" value="Aspartic-type endopeptidase (OpsB)"/>
    <property type="match status" value="1"/>
</dbReference>
<feature type="chain" id="PRO_5019200732" description="Probable aspartic-type endopeptidase OPSB" evidence="15">
    <location>
        <begin position="22"/>
        <end position="481"/>
    </location>
</feature>
<name>A0A439DCB7_9PEZI</name>
<evidence type="ECO:0000256" key="3">
    <source>
        <dbReference type="ARBA" id="ARBA00022475"/>
    </source>
</evidence>
<evidence type="ECO:0000256" key="10">
    <source>
        <dbReference type="ARBA" id="ARBA00067536"/>
    </source>
</evidence>
<dbReference type="PRINTS" id="PR00792">
    <property type="entry name" value="PEPSIN"/>
</dbReference>
<keyword evidence="13" id="KW-1015">Disulfide bond</keyword>
<evidence type="ECO:0000256" key="8">
    <source>
        <dbReference type="ARBA" id="ARBA00023136"/>
    </source>
</evidence>
<keyword evidence="5 15" id="KW-0732">Signal</keyword>
<dbReference type="PANTHER" id="PTHR47966:SF65">
    <property type="entry name" value="ASPARTIC-TYPE ENDOPEPTIDASE"/>
    <property type="match status" value="1"/>
</dbReference>
<dbReference type="Gene3D" id="2.40.70.10">
    <property type="entry name" value="Acid Proteases"/>
    <property type="match status" value="2"/>
</dbReference>
<dbReference type="AlphaFoldDB" id="A0A439DCB7"/>
<evidence type="ECO:0000256" key="12">
    <source>
        <dbReference type="PIRSR" id="PIRSR601461-1"/>
    </source>
</evidence>
<dbReference type="PROSITE" id="PS51767">
    <property type="entry name" value="PEPTIDASE_A1"/>
    <property type="match status" value="1"/>
</dbReference>
<protein>
    <recommendedName>
        <fullName evidence="11">Probable aspartic-type endopeptidase OPSB</fullName>
    </recommendedName>
    <alternativeName>
        <fullName evidence="10">Probable aspartic-type endopeptidase opsB</fullName>
    </alternativeName>
</protein>
<organism evidence="17 18">
    <name type="scientific">Xylaria grammica</name>
    <dbReference type="NCBI Taxonomy" id="363999"/>
    <lineage>
        <taxon>Eukaryota</taxon>
        <taxon>Fungi</taxon>
        <taxon>Dikarya</taxon>
        <taxon>Ascomycota</taxon>
        <taxon>Pezizomycotina</taxon>
        <taxon>Sordariomycetes</taxon>
        <taxon>Xylariomycetidae</taxon>
        <taxon>Xylariales</taxon>
        <taxon>Xylariaceae</taxon>
        <taxon>Xylaria</taxon>
    </lineage>
</organism>
<dbReference type="Proteomes" id="UP000286045">
    <property type="component" value="Unassembled WGS sequence"/>
</dbReference>
<dbReference type="InterPro" id="IPR021109">
    <property type="entry name" value="Peptidase_aspartic_dom_sf"/>
</dbReference>
<keyword evidence="9" id="KW-0325">Glycoprotein</keyword>
<comment type="similarity">
    <text evidence="2 14">Belongs to the peptidase A1 family.</text>
</comment>
<evidence type="ECO:0000256" key="6">
    <source>
        <dbReference type="ARBA" id="ARBA00022750"/>
    </source>
</evidence>
<evidence type="ECO:0000313" key="17">
    <source>
        <dbReference type="EMBL" id="RWA12061.1"/>
    </source>
</evidence>
<dbReference type="Pfam" id="PF00026">
    <property type="entry name" value="Asp"/>
    <property type="match status" value="1"/>
</dbReference>
<evidence type="ECO:0000256" key="1">
    <source>
        <dbReference type="ARBA" id="ARBA00004236"/>
    </source>
</evidence>
<keyword evidence="7 14" id="KW-0378">Hydrolase</keyword>